<accession>A0ABW5E6N5</accession>
<dbReference type="Pfam" id="PF00884">
    <property type="entry name" value="Sulfatase"/>
    <property type="match status" value="1"/>
</dbReference>
<protein>
    <submittedName>
        <fullName evidence="5">Sulfatase-like hydrolase/transferase</fullName>
    </submittedName>
</protein>
<evidence type="ECO:0000256" key="2">
    <source>
        <dbReference type="ARBA" id="ARBA00022801"/>
    </source>
</evidence>
<evidence type="ECO:0000256" key="3">
    <source>
        <dbReference type="SAM" id="SignalP"/>
    </source>
</evidence>
<reference evidence="6" key="1">
    <citation type="journal article" date="2019" name="Int. J. Syst. Evol. Microbiol.">
        <title>The Global Catalogue of Microorganisms (GCM) 10K type strain sequencing project: providing services to taxonomists for standard genome sequencing and annotation.</title>
        <authorList>
            <consortium name="The Broad Institute Genomics Platform"/>
            <consortium name="The Broad Institute Genome Sequencing Center for Infectious Disease"/>
            <person name="Wu L."/>
            <person name="Ma J."/>
        </authorList>
    </citation>
    <scope>NUCLEOTIDE SEQUENCE [LARGE SCALE GENOMIC DNA]</scope>
    <source>
        <strain evidence="6">JCM 16545</strain>
    </source>
</reference>
<proteinExistence type="inferred from homology"/>
<comment type="caution">
    <text evidence="5">The sequence shown here is derived from an EMBL/GenBank/DDBJ whole genome shotgun (WGS) entry which is preliminary data.</text>
</comment>
<dbReference type="InterPro" id="IPR017850">
    <property type="entry name" value="Alkaline_phosphatase_core_sf"/>
</dbReference>
<sequence length="507" mass="57459">MYRSKLFLCFFLIACGVNAAERLNVINIMVDDMGYSDLMCMGGEIETPHIDSLAKGGILFTNYRTYPKCFPTRDAIMTGMDSPPVRTVEDGITIGEALLPAGYNTYFVGKTHGAVMDNFSIVPKRGFERSFGNEDGGNYWDPTLKQTMLDGKPWQTDAPFYKTDVHTDFAIQFLKEHNTEKPFFMHLAYHAPHYPIQAKEEDIEKYVGKFMAGPAALRSVRFARMQELGLIDQGTELSPMLKGMDLEWEKLSEEKKVFYDRVMAGYCAMIDNVDQNIGRVLQQLDAMGVRENTVIFFSSDNGGCPEGGKGMWPGHKASRFGKKYDSKAPFGSKETHWQVGPAWTNYSNTPLRKWKNFCHEGGLSVPFIVNAPSLIKEGGKLSEEPIMVMDVLPTILDLTGVSYPEEFNGRKIKPMRGVSLVPIFEGESTDLSRPMHFFYRDTTAYIEYPWKIVSTNNKKFELYNLEDDRSELNDLATQQPERLDRLMQAMLEYRGMPLSGAEKKGKK</sequence>
<keyword evidence="3" id="KW-0732">Signal</keyword>
<dbReference type="Gene3D" id="3.40.720.10">
    <property type="entry name" value="Alkaline Phosphatase, subunit A"/>
    <property type="match status" value="1"/>
</dbReference>
<dbReference type="InterPro" id="IPR050738">
    <property type="entry name" value="Sulfatase"/>
</dbReference>
<dbReference type="Proteomes" id="UP001597297">
    <property type="component" value="Unassembled WGS sequence"/>
</dbReference>
<dbReference type="PANTHER" id="PTHR42693:SF53">
    <property type="entry name" value="ENDO-4-O-SULFATASE"/>
    <property type="match status" value="1"/>
</dbReference>
<dbReference type="EMBL" id="JBHUJC010000041">
    <property type="protein sequence ID" value="MFD2277320.1"/>
    <property type="molecule type" value="Genomic_DNA"/>
</dbReference>
<keyword evidence="6" id="KW-1185">Reference proteome</keyword>
<feature type="domain" description="Sulfatase N-terminal" evidence="4">
    <location>
        <begin position="24"/>
        <end position="401"/>
    </location>
</feature>
<keyword evidence="2" id="KW-0378">Hydrolase</keyword>
<feature type="signal peptide" evidence="3">
    <location>
        <begin position="1"/>
        <end position="19"/>
    </location>
</feature>
<evidence type="ECO:0000313" key="6">
    <source>
        <dbReference type="Proteomes" id="UP001597297"/>
    </source>
</evidence>
<evidence type="ECO:0000313" key="5">
    <source>
        <dbReference type="EMBL" id="MFD2277320.1"/>
    </source>
</evidence>
<gene>
    <name evidence="5" type="ORF">ACFSQZ_12635</name>
</gene>
<dbReference type="InterPro" id="IPR000917">
    <property type="entry name" value="Sulfatase_N"/>
</dbReference>
<evidence type="ECO:0000259" key="4">
    <source>
        <dbReference type="Pfam" id="PF00884"/>
    </source>
</evidence>
<dbReference type="PANTHER" id="PTHR42693">
    <property type="entry name" value="ARYLSULFATASE FAMILY MEMBER"/>
    <property type="match status" value="1"/>
</dbReference>
<organism evidence="5 6">
    <name type="scientific">Rubritalea spongiae</name>
    <dbReference type="NCBI Taxonomy" id="430797"/>
    <lineage>
        <taxon>Bacteria</taxon>
        <taxon>Pseudomonadati</taxon>
        <taxon>Verrucomicrobiota</taxon>
        <taxon>Verrucomicrobiia</taxon>
        <taxon>Verrucomicrobiales</taxon>
        <taxon>Rubritaleaceae</taxon>
        <taxon>Rubritalea</taxon>
    </lineage>
</organism>
<comment type="similarity">
    <text evidence="1">Belongs to the sulfatase family.</text>
</comment>
<dbReference type="Gene3D" id="3.30.1120.10">
    <property type="match status" value="1"/>
</dbReference>
<evidence type="ECO:0000256" key="1">
    <source>
        <dbReference type="ARBA" id="ARBA00008779"/>
    </source>
</evidence>
<name>A0ABW5E6N5_9BACT</name>
<dbReference type="SUPFAM" id="SSF53649">
    <property type="entry name" value="Alkaline phosphatase-like"/>
    <property type="match status" value="1"/>
</dbReference>
<dbReference type="RefSeq" id="WP_377093894.1">
    <property type="nucleotide sequence ID" value="NZ_JBHSJM010000001.1"/>
</dbReference>
<feature type="chain" id="PRO_5047109157" evidence="3">
    <location>
        <begin position="20"/>
        <end position="507"/>
    </location>
</feature>